<organism evidence="1 2">
    <name type="scientific">Chromobacterium phragmitis</name>
    <dbReference type="NCBI Taxonomy" id="2202141"/>
    <lineage>
        <taxon>Bacteria</taxon>
        <taxon>Pseudomonadati</taxon>
        <taxon>Pseudomonadota</taxon>
        <taxon>Betaproteobacteria</taxon>
        <taxon>Neisseriales</taxon>
        <taxon>Chromobacteriaceae</taxon>
        <taxon>Chromobacterium</taxon>
    </lineage>
</organism>
<protein>
    <submittedName>
        <fullName evidence="1">Uncharacterized protein</fullName>
    </submittedName>
</protein>
<dbReference type="Proteomes" id="UP001462502">
    <property type="component" value="Unassembled WGS sequence"/>
</dbReference>
<proteinExistence type="predicted"/>
<evidence type="ECO:0000313" key="1">
    <source>
        <dbReference type="EMBL" id="MEO9383532.1"/>
    </source>
</evidence>
<evidence type="ECO:0000313" key="2">
    <source>
        <dbReference type="Proteomes" id="UP001462502"/>
    </source>
</evidence>
<reference evidence="1 2" key="1">
    <citation type="submission" date="2024-05" db="EMBL/GenBank/DDBJ databases">
        <authorList>
            <person name="De Oliveira J.P."/>
            <person name="Noriler S.A."/>
            <person name="De Oliveira A.G."/>
            <person name="Sipoli D.S."/>
        </authorList>
    </citation>
    <scope>NUCLEOTIDE SEQUENCE [LARGE SCALE GENOMIC DNA]</scope>
    <source>
        <strain evidence="1 2">LABIM192</strain>
    </source>
</reference>
<name>A0ABV0IS82_9NEIS</name>
<keyword evidence="2" id="KW-1185">Reference proteome</keyword>
<comment type="caution">
    <text evidence="1">The sequence shown here is derived from an EMBL/GenBank/DDBJ whole genome shotgun (WGS) entry which is preliminary data.</text>
</comment>
<dbReference type="RefSeq" id="WP_347937110.1">
    <property type="nucleotide sequence ID" value="NZ_CP158160.1"/>
</dbReference>
<dbReference type="EMBL" id="JBDXMI010000001">
    <property type="protein sequence ID" value="MEO9383532.1"/>
    <property type="molecule type" value="Genomic_DNA"/>
</dbReference>
<gene>
    <name evidence="1" type="ORF">ABI908_05275</name>
</gene>
<sequence length="77" mass="8427">MPFVLAPVRAGFPSPADDYLDDSINLHEYLAALAELREIYRRGYLYHNAGILLQEIGPRAVAQADLFAAPLIRAGAS</sequence>
<accession>A0ABV0IS82</accession>